<dbReference type="PANTHER" id="PTHR12121:SF37">
    <property type="entry name" value="2',5'-PHOSPHODIESTERASE 12"/>
    <property type="match status" value="1"/>
</dbReference>
<feature type="domain" description="Endonuclease/exonuclease/phosphatase" evidence="1">
    <location>
        <begin position="315"/>
        <end position="595"/>
    </location>
</feature>
<evidence type="ECO:0000259" key="1">
    <source>
        <dbReference type="Pfam" id="PF03372"/>
    </source>
</evidence>
<dbReference type="Gene3D" id="3.60.10.10">
    <property type="entry name" value="Endonuclease/exonuclease/phosphatase"/>
    <property type="match status" value="1"/>
</dbReference>
<gene>
    <name evidence="2" type="ORF">niasHT_010292</name>
</gene>
<accession>A0ABD2M758</accession>
<keyword evidence="3" id="KW-1185">Reference proteome</keyword>
<comment type="caution">
    <text evidence="2">The sequence shown here is derived from an EMBL/GenBank/DDBJ whole genome shotgun (WGS) entry which is preliminary data.</text>
</comment>
<evidence type="ECO:0000313" key="2">
    <source>
        <dbReference type="EMBL" id="KAL3122892.1"/>
    </source>
</evidence>
<reference evidence="2 3" key="1">
    <citation type="submission" date="2024-10" db="EMBL/GenBank/DDBJ databases">
        <authorList>
            <person name="Kim D."/>
        </authorList>
    </citation>
    <scope>NUCLEOTIDE SEQUENCE [LARGE SCALE GENOMIC DNA]</scope>
    <source>
        <strain evidence="2">BH-2024</strain>
    </source>
</reference>
<protein>
    <recommendedName>
        <fullName evidence="1">Endonuclease/exonuclease/phosphatase domain-containing protein</fullName>
    </recommendedName>
</protein>
<dbReference type="InterPro" id="IPR005135">
    <property type="entry name" value="Endo/exonuclease/phosphatase"/>
</dbReference>
<dbReference type="EMBL" id="JBICBT010000120">
    <property type="protein sequence ID" value="KAL3122892.1"/>
    <property type="molecule type" value="Genomic_DNA"/>
</dbReference>
<dbReference type="Proteomes" id="UP001620626">
    <property type="component" value="Unassembled WGS sequence"/>
</dbReference>
<dbReference type="SUPFAM" id="SSF56219">
    <property type="entry name" value="DNase I-like"/>
    <property type="match status" value="1"/>
</dbReference>
<dbReference type="InterPro" id="IPR036691">
    <property type="entry name" value="Endo/exonu/phosph_ase_sf"/>
</dbReference>
<dbReference type="PANTHER" id="PTHR12121">
    <property type="entry name" value="CARBON CATABOLITE REPRESSOR PROTEIN 4"/>
    <property type="match status" value="1"/>
</dbReference>
<dbReference type="Pfam" id="PF03372">
    <property type="entry name" value="Exo_endo_phos"/>
    <property type="match status" value="1"/>
</dbReference>
<dbReference type="InterPro" id="IPR050410">
    <property type="entry name" value="CCR4/nocturin_mRNA_transcr"/>
</dbReference>
<organism evidence="2 3">
    <name type="scientific">Heterodera trifolii</name>
    <dbReference type="NCBI Taxonomy" id="157864"/>
    <lineage>
        <taxon>Eukaryota</taxon>
        <taxon>Metazoa</taxon>
        <taxon>Ecdysozoa</taxon>
        <taxon>Nematoda</taxon>
        <taxon>Chromadorea</taxon>
        <taxon>Rhabditida</taxon>
        <taxon>Tylenchina</taxon>
        <taxon>Tylenchomorpha</taxon>
        <taxon>Tylenchoidea</taxon>
        <taxon>Heteroderidae</taxon>
        <taxon>Heteroderinae</taxon>
        <taxon>Heterodera</taxon>
    </lineage>
</organism>
<proteinExistence type="predicted"/>
<evidence type="ECO:0000313" key="3">
    <source>
        <dbReference type="Proteomes" id="UP001620626"/>
    </source>
</evidence>
<name>A0ABD2M758_9BILA</name>
<dbReference type="AlphaFoldDB" id="A0ABD2M758"/>
<sequence length="618" mass="70714">MAFPANKLLVWQQNDIAQTSCSTKPNTDHFLQFALEVSPINGNKTKRVFYLKRPYDDPFSGFKSRLRHKISEFLGVQDELPVQPIYSGDQSPAEAIDDVSLFDLFFNATEPCSLSALRIGTTDYEIVRDSAWLDNVDISLLPLVGCPVLPSCDWKYATTKVQFHWFVASDRLPLRMSRGGGHSLTDRVRLEPAEWTHVHTGPYFSPTIDNVGKFLAVVVDFDDDGILVGTVCQKPIAKLGNGKPKNDQEEEEETIFERRQKECCAKQTSAQSYRLISYNILANLYLNLKKLEQKDLFFPYCPKCFLEANYRYPLILRELEGYNADLMFLQEVDFRLQKRFLIQFLHFKNYSSVFNCKGNEVNEGLLIAFRNDRFHSLAEGDGDNFTVKLSQFLEEDTENSDIRSYLRHREMLREKITSRPTILQLVRLRAKHGGQQLLCANTHLYYDPKYEEVKIIQTLLCLRYIDKIRAQLSNDSSCQIQVIFAGDFNSTPESRPIALIGGDDQILEMKPDEQNYETNAESLLVKAPFKSQLLSGSPEYTNFTCPDGSSKGFNGCLDYIWAHPPLRIEHIWPMPDHRLVTKYDALPSPIAPSDHLPILCDVQLDSDEVGSEDNARKH</sequence>